<evidence type="ECO:0000256" key="3">
    <source>
        <dbReference type="SAM" id="SignalP"/>
    </source>
</evidence>
<dbReference type="Gene3D" id="3.40.190.10">
    <property type="entry name" value="Periplasmic binding protein-like II"/>
    <property type="match status" value="2"/>
</dbReference>
<keyword evidence="4" id="KW-0762">Sugar transport</keyword>
<keyword evidence="3" id="KW-0732">Signal</keyword>
<dbReference type="InterPro" id="IPR050490">
    <property type="entry name" value="Bact_solute-bd_prot1"/>
</dbReference>
<dbReference type="InterPro" id="IPR006059">
    <property type="entry name" value="SBP"/>
</dbReference>
<dbReference type="SUPFAM" id="SSF53850">
    <property type="entry name" value="Periplasmic binding protein-like II"/>
    <property type="match status" value="1"/>
</dbReference>
<keyword evidence="5" id="KW-1185">Reference proteome</keyword>
<evidence type="ECO:0000313" key="5">
    <source>
        <dbReference type="Proteomes" id="UP000579153"/>
    </source>
</evidence>
<reference evidence="4 5" key="1">
    <citation type="submission" date="2020-08" db="EMBL/GenBank/DDBJ databases">
        <title>Sequencing the genomes of 1000 actinobacteria strains.</title>
        <authorList>
            <person name="Klenk H.-P."/>
        </authorList>
    </citation>
    <scope>NUCLEOTIDE SEQUENCE [LARGE SCALE GENOMIC DNA]</scope>
    <source>
        <strain evidence="4 5">DSM 45507</strain>
    </source>
</reference>
<sequence>MNKLSAAGALALAVTLALSACSSGTPSTSAQQSSGPSSGGKQKVTFLVFPSPNLPESYWKAQVALVTKANPDLDVELVAAPSESERNDYAKQLAASGQLPDVQIGMQDLIALEPNLATWTQEELKDFICPTCGAVNGKVLQLPANTQTIPNVYYSKKLFKKAGIEAPPKTYAELLADAGKLQAAGITPFVSGGVFVTSQPWTAILATDLYARTPDWIAKRRAGQVTFAGDPAMKAATQKFADMAAKGYIDKRQIGQDYPKTQEAFLGGKGAMYPMGSWFAAAADQSDMKDDIGVFAWPSDDGSLHLPAFTGGGLSVSATAKNMAAAKKFALAFQLTKENLDASVKADALFPAVKGYTPPSTTGPVFKAVYDLWQQALKQNATVPAFSWEAGDAAMLPGMQGKFWSTAQDLVSGKKTTDQALAFLDTEWEKSG</sequence>
<dbReference type="Proteomes" id="UP000579153">
    <property type="component" value="Unassembled WGS sequence"/>
</dbReference>
<proteinExistence type="inferred from homology"/>
<accession>A0A7W9LG11</accession>
<gene>
    <name evidence="4" type="ORF">HD596_009196</name>
</gene>
<dbReference type="RefSeq" id="WP_185075529.1">
    <property type="nucleotide sequence ID" value="NZ_JACHMB010000001.1"/>
</dbReference>
<feature type="chain" id="PRO_5039389740" evidence="3">
    <location>
        <begin position="20"/>
        <end position="432"/>
    </location>
</feature>
<dbReference type="PROSITE" id="PS51257">
    <property type="entry name" value="PROKAR_LIPOPROTEIN"/>
    <property type="match status" value="1"/>
</dbReference>
<protein>
    <submittedName>
        <fullName evidence="4">Multiple sugar transport system substrate-binding protein</fullName>
    </submittedName>
</protein>
<comment type="similarity">
    <text evidence="1">Belongs to the bacterial solute-binding protein 1 family.</text>
</comment>
<evidence type="ECO:0000313" key="4">
    <source>
        <dbReference type="EMBL" id="MBB5782440.1"/>
    </source>
</evidence>
<comment type="caution">
    <text evidence="4">The sequence shown here is derived from an EMBL/GenBank/DDBJ whole genome shotgun (WGS) entry which is preliminary data.</text>
</comment>
<evidence type="ECO:0000256" key="1">
    <source>
        <dbReference type="ARBA" id="ARBA00008520"/>
    </source>
</evidence>
<dbReference type="AlphaFoldDB" id="A0A7W9LG11"/>
<feature type="signal peptide" evidence="3">
    <location>
        <begin position="1"/>
        <end position="19"/>
    </location>
</feature>
<keyword evidence="2" id="KW-0813">Transport</keyword>
<dbReference type="Pfam" id="PF01547">
    <property type="entry name" value="SBP_bac_1"/>
    <property type="match status" value="1"/>
</dbReference>
<dbReference type="PANTHER" id="PTHR43649:SF29">
    <property type="entry name" value="OSMOPROTECTIVE COMPOUNDS-BINDING PROTEIN GGTB"/>
    <property type="match status" value="1"/>
</dbReference>
<evidence type="ECO:0000256" key="2">
    <source>
        <dbReference type="ARBA" id="ARBA00022448"/>
    </source>
</evidence>
<organism evidence="4 5">
    <name type="scientific">Nonomuraea jabiensis</name>
    <dbReference type="NCBI Taxonomy" id="882448"/>
    <lineage>
        <taxon>Bacteria</taxon>
        <taxon>Bacillati</taxon>
        <taxon>Actinomycetota</taxon>
        <taxon>Actinomycetes</taxon>
        <taxon>Streptosporangiales</taxon>
        <taxon>Streptosporangiaceae</taxon>
        <taxon>Nonomuraea</taxon>
    </lineage>
</organism>
<dbReference type="EMBL" id="JACHMB010000001">
    <property type="protein sequence ID" value="MBB5782440.1"/>
    <property type="molecule type" value="Genomic_DNA"/>
</dbReference>
<name>A0A7W9LG11_9ACTN</name>
<dbReference type="PANTHER" id="PTHR43649">
    <property type="entry name" value="ARABINOSE-BINDING PROTEIN-RELATED"/>
    <property type="match status" value="1"/>
</dbReference>